<dbReference type="Proteomes" id="UP000189703">
    <property type="component" value="Unplaced"/>
</dbReference>
<gene>
    <name evidence="3" type="primary">LOC104608065</name>
</gene>
<name>A0A1U8AZM0_NELNU</name>
<evidence type="ECO:0000256" key="1">
    <source>
        <dbReference type="SAM" id="MobiDB-lite"/>
    </source>
</evidence>
<feature type="compositionally biased region" description="Polar residues" evidence="1">
    <location>
        <begin position="84"/>
        <end position="94"/>
    </location>
</feature>
<protein>
    <submittedName>
        <fullName evidence="3">Uncharacterized protein LOC104608065</fullName>
    </submittedName>
</protein>
<evidence type="ECO:0000313" key="3">
    <source>
        <dbReference type="RefSeq" id="XP_010272229.1"/>
    </source>
</evidence>
<accession>A0A1U8AZM0</accession>
<reference evidence="3" key="1">
    <citation type="submission" date="2025-08" db="UniProtKB">
        <authorList>
            <consortium name="RefSeq"/>
        </authorList>
    </citation>
    <scope>IDENTIFICATION</scope>
</reference>
<feature type="compositionally biased region" description="Basic and acidic residues" evidence="1">
    <location>
        <begin position="138"/>
        <end position="147"/>
    </location>
</feature>
<dbReference type="AlphaFoldDB" id="A0A1U8AZM0"/>
<dbReference type="GeneID" id="104608065"/>
<dbReference type="OrthoDB" id="1686658at2759"/>
<sequence length="159" mass="18426">MAIKDSSFVKWPPKLMGDPATRNQNVYYHFHRDYGHSTENCRILYDEIEELIRHGYLKNFVQREERSQADRQADQQGDQRRNAPESSNRQNEQPPRQLLEERPVRGKINMITGGSIIAGCTSAAGQTLVRELGNEEENPPKRPRLEDPIYFMEDDARGI</sequence>
<proteinExistence type="predicted"/>
<feature type="region of interest" description="Disordered" evidence="1">
    <location>
        <begin position="131"/>
        <end position="159"/>
    </location>
</feature>
<feature type="region of interest" description="Disordered" evidence="1">
    <location>
        <begin position="63"/>
        <end position="105"/>
    </location>
</feature>
<feature type="compositionally biased region" description="Basic and acidic residues" evidence="1">
    <location>
        <begin position="63"/>
        <end position="83"/>
    </location>
</feature>
<dbReference type="KEGG" id="nnu:104608065"/>
<keyword evidence="2" id="KW-1185">Reference proteome</keyword>
<organism evidence="2 3">
    <name type="scientific">Nelumbo nucifera</name>
    <name type="common">Sacred lotus</name>
    <dbReference type="NCBI Taxonomy" id="4432"/>
    <lineage>
        <taxon>Eukaryota</taxon>
        <taxon>Viridiplantae</taxon>
        <taxon>Streptophyta</taxon>
        <taxon>Embryophyta</taxon>
        <taxon>Tracheophyta</taxon>
        <taxon>Spermatophyta</taxon>
        <taxon>Magnoliopsida</taxon>
        <taxon>Proteales</taxon>
        <taxon>Nelumbonaceae</taxon>
        <taxon>Nelumbo</taxon>
    </lineage>
</organism>
<evidence type="ECO:0000313" key="2">
    <source>
        <dbReference type="Proteomes" id="UP000189703"/>
    </source>
</evidence>
<dbReference type="OMA" id="STENCRI"/>
<dbReference type="RefSeq" id="XP_010272229.1">
    <property type="nucleotide sequence ID" value="XM_010273927.1"/>
</dbReference>
<dbReference type="InParanoid" id="A0A1U8AZM0"/>